<name>A0AAV6V903_9ARAC</name>
<sequence>MVLPRQPLDEVLHETVTKLKKLQQEKPKAALLIEEWCKNRQKTIDLIPILRESVKTICSRCNDGRKVGAAVSVGGLLTTVVGAILKWKGFPIGDQFLDGGKCLTATGTVVLATSNVAEACLTRDPTNRINEVIQKDIEMTEKIRKWIEFSHGVEHCFGRLLQCDIPSPNLVKIMKVLDRCIDLINAGAYEINNLIQDIRYGKTRKIGNITAGVGIEVIRCLLRIQNNPNIQKPLKEICEIACENPSLFQFVNQGVTLHLKACGIGIAPNFARHFFKHSNVLVSAFCSIKMVYDLVTNIKFQEIEKRKIAYFEALDEVTKALKSEKKEVENCLNEQVLVTRRPFFKKFNY</sequence>
<organism evidence="1 2">
    <name type="scientific">Oedothorax gibbosus</name>
    <dbReference type="NCBI Taxonomy" id="931172"/>
    <lineage>
        <taxon>Eukaryota</taxon>
        <taxon>Metazoa</taxon>
        <taxon>Ecdysozoa</taxon>
        <taxon>Arthropoda</taxon>
        <taxon>Chelicerata</taxon>
        <taxon>Arachnida</taxon>
        <taxon>Araneae</taxon>
        <taxon>Araneomorphae</taxon>
        <taxon>Entelegynae</taxon>
        <taxon>Araneoidea</taxon>
        <taxon>Linyphiidae</taxon>
        <taxon>Erigoninae</taxon>
        <taxon>Oedothorax</taxon>
    </lineage>
</organism>
<protein>
    <submittedName>
        <fullName evidence="1">Uncharacterized protein</fullName>
    </submittedName>
</protein>
<reference evidence="1 2" key="1">
    <citation type="journal article" date="2022" name="Nat. Ecol. Evol.">
        <title>A masculinizing supergene underlies an exaggerated male reproductive morph in a spider.</title>
        <authorList>
            <person name="Hendrickx F."/>
            <person name="De Corte Z."/>
            <person name="Sonet G."/>
            <person name="Van Belleghem S.M."/>
            <person name="Kostlbacher S."/>
            <person name="Vangestel C."/>
        </authorList>
    </citation>
    <scope>NUCLEOTIDE SEQUENCE [LARGE SCALE GENOMIC DNA]</scope>
    <source>
        <strain evidence="1">W744_W776</strain>
    </source>
</reference>
<accession>A0AAV6V903</accession>
<dbReference type="Proteomes" id="UP000827092">
    <property type="component" value="Unassembled WGS sequence"/>
</dbReference>
<dbReference type="EMBL" id="JAFNEN010000136">
    <property type="protein sequence ID" value="KAG8192756.1"/>
    <property type="molecule type" value="Genomic_DNA"/>
</dbReference>
<proteinExistence type="predicted"/>
<evidence type="ECO:0000313" key="1">
    <source>
        <dbReference type="EMBL" id="KAG8192756.1"/>
    </source>
</evidence>
<evidence type="ECO:0000313" key="2">
    <source>
        <dbReference type="Proteomes" id="UP000827092"/>
    </source>
</evidence>
<keyword evidence="2" id="KW-1185">Reference proteome</keyword>
<dbReference type="AlphaFoldDB" id="A0AAV6V903"/>
<comment type="caution">
    <text evidence="1">The sequence shown here is derived from an EMBL/GenBank/DDBJ whole genome shotgun (WGS) entry which is preliminary data.</text>
</comment>
<gene>
    <name evidence="1" type="ORF">JTE90_009776</name>
</gene>